<organism evidence="17 18">
    <name type="scientific">Pectinatus brassicae</name>
    <dbReference type="NCBI Taxonomy" id="862415"/>
    <lineage>
        <taxon>Bacteria</taxon>
        <taxon>Bacillati</taxon>
        <taxon>Bacillota</taxon>
        <taxon>Negativicutes</taxon>
        <taxon>Selenomonadales</taxon>
        <taxon>Selenomonadaceae</taxon>
        <taxon>Pectinatus</taxon>
    </lineage>
</organism>
<keyword evidence="8 14" id="KW-0658">Purine biosynthesis</keyword>
<dbReference type="Proteomes" id="UP000559117">
    <property type="component" value="Unassembled WGS sequence"/>
</dbReference>
<evidence type="ECO:0000256" key="11">
    <source>
        <dbReference type="ARBA" id="ARBA00038345"/>
    </source>
</evidence>
<dbReference type="SMART" id="SM01210">
    <property type="entry name" value="GARS_C"/>
    <property type="match status" value="1"/>
</dbReference>
<dbReference type="InterPro" id="IPR020559">
    <property type="entry name" value="PRibGlycinamide_synth_CS"/>
</dbReference>
<evidence type="ECO:0000259" key="16">
    <source>
        <dbReference type="PROSITE" id="PS50975"/>
    </source>
</evidence>
<evidence type="ECO:0000256" key="8">
    <source>
        <dbReference type="ARBA" id="ARBA00022755"/>
    </source>
</evidence>
<dbReference type="Gene3D" id="3.90.600.10">
    <property type="entry name" value="Phosphoribosylglycinamide synthetase, C-terminal domain"/>
    <property type="match status" value="1"/>
</dbReference>
<dbReference type="EMBL" id="JACHFH010000011">
    <property type="protein sequence ID" value="MBB5336015.1"/>
    <property type="molecule type" value="Genomic_DNA"/>
</dbReference>
<dbReference type="GO" id="GO:0006189">
    <property type="term" value="P:'de novo' IMP biosynthetic process"/>
    <property type="evidence" value="ECO:0007669"/>
    <property type="project" value="UniProtKB-UniRule"/>
</dbReference>
<evidence type="ECO:0000256" key="15">
    <source>
        <dbReference type="PROSITE-ProRule" id="PRU00409"/>
    </source>
</evidence>
<dbReference type="InterPro" id="IPR016185">
    <property type="entry name" value="PreATP-grasp_dom_sf"/>
</dbReference>
<gene>
    <name evidence="14" type="primary">purD</name>
    <name evidence="17" type="ORF">HNR32_001159</name>
</gene>
<dbReference type="InterPro" id="IPR020562">
    <property type="entry name" value="PRibGlycinamide_synth_N"/>
</dbReference>
<dbReference type="SMART" id="SM01209">
    <property type="entry name" value="GARS_A"/>
    <property type="match status" value="1"/>
</dbReference>
<dbReference type="FunFam" id="3.90.600.10:FF:000001">
    <property type="entry name" value="Trifunctional purine biosynthetic protein adenosine-3"/>
    <property type="match status" value="1"/>
</dbReference>
<dbReference type="EC" id="6.3.4.13" evidence="4 14"/>
<keyword evidence="18" id="KW-1185">Reference proteome</keyword>
<evidence type="ECO:0000313" key="17">
    <source>
        <dbReference type="EMBL" id="MBB5336015.1"/>
    </source>
</evidence>
<evidence type="ECO:0000256" key="12">
    <source>
        <dbReference type="ARBA" id="ARBA00042242"/>
    </source>
</evidence>
<feature type="domain" description="ATP-grasp" evidence="16">
    <location>
        <begin position="108"/>
        <end position="314"/>
    </location>
</feature>
<evidence type="ECO:0000256" key="2">
    <source>
        <dbReference type="ARBA" id="ARBA00001946"/>
    </source>
</evidence>
<evidence type="ECO:0000256" key="6">
    <source>
        <dbReference type="ARBA" id="ARBA00022723"/>
    </source>
</evidence>
<dbReference type="SUPFAM" id="SSF52440">
    <property type="entry name" value="PreATP-grasp domain"/>
    <property type="match status" value="1"/>
</dbReference>
<dbReference type="PROSITE" id="PS00184">
    <property type="entry name" value="GARS"/>
    <property type="match status" value="1"/>
</dbReference>
<keyword evidence="6" id="KW-0479">Metal-binding</keyword>
<dbReference type="SUPFAM" id="SSF51246">
    <property type="entry name" value="Rudiment single hybrid motif"/>
    <property type="match status" value="1"/>
</dbReference>
<evidence type="ECO:0000256" key="1">
    <source>
        <dbReference type="ARBA" id="ARBA00001936"/>
    </source>
</evidence>
<keyword evidence="7 15" id="KW-0547">Nucleotide-binding</keyword>
<evidence type="ECO:0000256" key="7">
    <source>
        <dbReference type="ARBA" id="ARBA00022741"/>
    </source>
</evidence>
<evidence type="ECO:0000256" key="9">
    <source>
        <dbReference type="ARBA" id="ARBA00022840"/>
    </source>
</evidence>
<dbReference type="InterPro" id="IPR011054">
    <property type="entry name" value="Rudment_hybrid_motif"/>
</dbReference>
<dbReference type="PANTHER" id="PTHR43472">
    <property type="entry name" value="PHOSPHORIBOSYLAMINE--GLYCINE LIGASE"/>
    <property type="match status" value="1"/>
</dbReference>
<dbReference type="GO" id="GO:0009113">
    <property type="term" value="P:purine nucleobase biosynthetic process"/>
    <property type="evidence" value="ECO:0007669"/>
    <property type="project" value="InterPro"/>
</dbReference>
<comment type="cofactor">
    <cofactor evidence="1">
        <name>Mn(2+)</name>
        <dbReference type="ChEBI" id="CHEBI:29035"/>
    </cofactor>
</comment>
<dbReference type="Gene3D" id="3.30.1490.20">
    <property type="entry name" value="ATP-grasp fold, A domain"/>
    <property type="match status" value="1"/>
</dbReference>
<dbReference type="GO" id="GO:0046872">
    <property type="term" value="F:metal ion binding"/>
    <property type="evidence" value="ECO:0007669"/>
    <property type="project" value="UniProtKB-KW"/>
</dbReference>
<keyword evidence="9 15" id="KW-0067">ATP-binding</keyword>
<dbReference type="InterPro" id="IPR020560">
    <property type="entry name" value="PRibGlycinamide_synth_C-dom"/>
</dbReference>
<comment type="pathway">
    <text evidence="3 14">Purine metabolism; IMP biosynthesis via de novo pathway; N(1)-(5-phospho-D-ribosyl)glycinamide from 5-phospho-alpha-D-ribose 1-diphosphate: step 2/2.</text>
</comment>
<evidence type="ECO:0000256" key="5">
    <source>
        <dbReference type="ARBA" id="ARBA00022598"/>
    </source>
</evidence>
<evidence type="ECO:0000256" key="10">
    <source>
        <dbReference type="ARBA" id="ARBA00023211"/>
    </source>
</evidence>
<comment type="cofactor">
    <cofactor evidence="2">
        <name>Mg(2+)</name>
        <dbReference type="ChEBI" id="CHEBI:18420"/>
    </cofactor>
</comment>
<dbReference type="Gene3D" id="3.30.470.20">
    <property type="entry name" value="ATP-grasp fold, B domain"/>
    <property type="match status" value="1"/>
</dbReference>
<comment type="similarity">
    <text evidence="11 14">Belongs to the GARS family.</text>
</comment>
<dbReference type="PANTHER" id="PTHR43472:SF1">
    <property type="entry name" value="PHOSPHORIBOSYLAMINE--GLYCINE LIGASE, CHLOROPLASTIC"/>
    <property type="match status" value="1"/>
</dbReference>
<proteinExistence type="inferred from homology"/>
<protein>
    <recommendedName>
        <fullName evidence="4 14">Phosphoribosylamine--glycine ligase</fullName>
        <ecNumber evidence="4 14">6.3.4.13</ecNumber>
    </recommendedName>
    <alternativeName>
        <fullName evidence="14">GARS</fullName>
    </alternativeName>
    <alternativeName>
        <fullName evidence="12 14">Glycinamide ribonucleotide synthetase</fullName>
    </alternativeName>
    <alternativeName>
        <fullName evidence="13 14">Phosphoribosylglycinamide synthetase</fullName>
    </alternativeName>
</protein>
<comment type="catalytic activity">
    <reaction evidence="14">
        <text>5-phospho-beta-D-ribosylamine + glycine + ATP = N(1)-(5-phospho-beta-D-ribosyl)glycinamide + ADP + phosphate + H(+)</text>
        <dbReference type="Rhea" id="RHEA:17453"/>
        <dbReference type="ChEBI" id="CHEBI:15378"/>
        <dbReference type="ChEBI" id="CHEBI:30616"/>
        <dbReference type="ChEBI" id="CHEBI:43474"/>
        <dbReference type="ChEBI" id="CHEBI:57305"/>
        <dbReference type="ChEBI" id="CHEBI:58681"/>
        <dbReference type="ChEBI" id="CHEBI:143788"/>
        <dbReference type="ChEBI" id="CHEBI:456216"/>
        <dbReference type="EC" id="6.3.4.13"/>
    </reaction>
</comment>
<dbReference type="InterPro" id="IPR000115">
    <property type="entry name" value="PRibGlycinamide_synth"/>
</dbReference>
<reference evidence="17 18" key="1">
    <citation type="submission" date="2020-08" db="EMBL/GenBank/DDBJ databases">
        <title>Genomic Encyclopedia of Type Strains, Phase IV (KMG-IV): sequencing the most valuable type-strain genomes for metagenomic binning, comparative biology and taxonomic classification.</title>
        <authorList>
            <person name="Goeker M."/>
        </authorList>
    </citation>
    <scope>NUCLEOTIDE SEQUENCE [LARGE SCALE GENOMIC DNA]</scope>
    <source>
        <strain evidence="17 18">DSM 24661</strain>
    </source>
</reference>
<dbReference type="InterPro" id="IPR037123">
    <property type="entry name" value="PRibGlycinamide_synth_C_sf"/>
</dbReference>
<dbReference type="Gene3D" id="3.40.50.20">
    <property type="match status" value="1"/>
</dbReference>
<keyword evidence="5 14" id="KW-0436">Ligase</keyword>
<dbReference type="InterPro" id="IPR011761">
    <property type="entry name" value="ATP-grasp"/>
</dbReference>
<comment type="caution">
    <text evidence="17">The sequence shown here is derived from an EMBL/GenBank/DDBJ whole genome shotgun (WGS) entry which is preliminary data.</text>
</comment>
<dbReference type="NCBIfam" id="TIGR00877">
    <property type="entry name" value="purD"/>
    <property type="match status" value="1"/>
</dbReference>
<dbReference type="GO" id="GO:0005524">
    <property type="term" value="F:ATP binding"/>
    <property type="evidence" value="ECO:0007669"/>
    <property type="project" value="UniProtKB-UniRule"/>
</dbReference>
<dbReference type="Pfam" id="PF02844">
    <property type="entry name" value="GARS_N"/>
    <property type="match status" value="1"/>
</dbReference>
<dbReference type="FunFam" id="3.30.470.20:FF:000018">
    <property type="entry name" value="Trifunctional purine biosynthetic protein adenosine-3"/>
    <property type="match status" value="1"/>
</dbReference>
<dbReference type="PROSITE" id="PS50975">
    <property type="entry name" value="ATP_GRASP"/>
    <property type="match status" value="1"/>
</dbReference>
<sequence>MDVLVIGSGGREHTLVWKLAQSKKIDKLYALPGNPGMNDLAECITDIAVEENEKITAFAKEKKIDLVVVGPEVPLINGLVDDLQAINIAAFGPTKAAAQLEGSKSFSKEIMKKYNIPTAKYEIFTDADKAKEYIKEQGAPIVIKADGLAAGKGVIVAESEQQALDAIDEIMCDKAFGAAGDSVVIEECLIGEEASVLAFTDGETIVPMMPSQDHKRAFDGDKGPNTGGMGTYAPAPVATPQIMQCVQSKILDPMIAAMQKEGKIYKGCLYAGLMITKDGPKVIEFNARFGDPETQVVLPLLESDLADIMMACANGGLKNQEIKWSNKAAVCVVLAAGGYPRQYKKGDIINGLDIAAQKGALVFHAGTKQTGDNIVTNGGRVLGITALGKDIKEAIANAYADVDTIKFSDMYYRKDIAQKAFKHISL</sequence>
<dbReference type="InterPro" id="IPR013815">
    <property type="entry name" value="ATP_grasp_subdomain_1"/>
</dbReference>
<evidence type="ECO:0000256" key="14">
    <source>
        <dbReference type="HAMAP-Rule" id="MF_00138"/>
    </source>
</evidence>
<dbReference type="RefSeq" id="WP_183860559.1">
    <property type="nucleotide sequence ID" value="NZ_JACHFH010000011.1"/>
</dbReference>
<dbReference type="FunFam" id="3.30.1490.20:FF:000006">
    <property type="entry name" value="phosphoribosylamine--glycine ligase, chloroplastic-like"/>
    <property type="match status" value="1"/>
</dbReference>
<name>A0A840UU77_9FIRM</name>
<dbReference type="Pfam" id="PF02843">
    <property type="entry name" value="GARS_C"/>
    <property type="match status" value="1"/>
</dbReference>
<accession>A0A840UU77</accession>
<evidence type="ECO:0000256" key="4">
    <source>
        <dbReference type="ARBA" id="ARBA00013255"/>
    </source>
</evidence>
<dbReference type="HAMAP" id="MF_00138">
    <property type="entry name" value="GARS"/>
    <property type="match status" value="1"/>
</dbReference>
<evidence type="ECO:0000256" key="13">
    <source>
        <dbReference type="ARBA" id="ARBA00042864"/>
    </source>
</evidence>
<evidence type="ECO:0000256" key="3">
    <source>
        <dbReference type="ARBA" id="ARBA00005174"/>
    </source>
</evidence>
<evidence type="ECO:0000313" key="18">
    <source>
        <dbReference type="Proteomes" id="UP000559117"/>
    </source>
</evidence>
<dbReference type="Pfam" id="PF01071">
    <property type="entry name" value="GARS_A"/>
    <property type="match status" value="1"/>
</dbReference>
<dbReference type="AlphaFoldDB" id="A0A840UU77"/>
<dbReference type="GO" id="GO:0004637">
    <property type="term" value="F:phosphoribosylamine-glycine ligase activity"/>
    <property type="evidence" value="ECO:0007669"/>
    <property type="project" value="UniProtKB-UniRule"/>
</dbReference>
<dbReference type="FunFam" id="3.40.50.20:FF:000006">
    <property type="entry name" value="Phosphoribosylamine--glycine ligase, chloroplastic"/>
    <property type="match status" value="1"/>
</dbReference>
<dbReference type="UniPathway" id="UPA00074">
    <property type="reaction ID" value="UER00125"/>
</dbReference>
<keyword evidence="10" id="KW-0464">Manganese</keyword>
<dbReference type="SUPFAM" id="SSF56059">
    <property type="entry name" value="Glutathione synthetase ATP-binding domain-like"/>
    <property type="match status" value="1"/>
</dbReference>
<dbReference type="InterPro" id="IPR020561">
    <property type="entry name" value="PRibGlycinamid_synth_ATP-grasp"/>
</dbReference>